<keyword evidence="8" id="KW-1185">Reference proteome</keyword>
<feature type="compositionally biased region" description="Low complexity" evidence="5">
    <location>
        <begin position="73"/>
        <end position="108"/>
    </location>
</feature>
<feature type="compositionally biased region" description="Basic and acidic residues" evidence="5">
    <location>
        <begin position="401"/>
        <end position="417"/>
    </location>
</feature>
<dbReference type="GO" id="GO:0016607">
    <property type="term" value="C:nuclear speck"/>
    <property type="evidence" value="ECO:0007669"/>
    <property type="project" value="TreeGrafter"/>
</dbReference>
<evidence type="ECO:0000259" key="6">
    <source>
        <dbReference type="Pfam" id="PF05182"/>
    </source>
</evidence>
<dbReference type="InterPro" id="IPR044976">
    <property type="entry name" value="FIPS5/FIPS3-like"/>
</dbReference>
<evidence type="ECO:0000256" key="5">
    <source>
        <dbReference type="SAM" id="MobiDB-lite"/>
    </source>
</evidence>
<name>E1ZBW3_CHLVA</name>
<proteinExistence type="inferred from homology"/>
<reference evidence="7 8" key="1">
    <citation type="journal article" date="2010" name="Plant Cell">
        <title>The Chlorella variabilis NC64A genome reveals adaptation to photosymbiosis, coevolution with viruses, and cryptic sex.</title>
        <authorList>
            <person name="Blanc G."/>
            <person name="Duncan G."/>
            <person name="Agarkova I."/>
            <person name="Borodovsky M."/>
            <person name="Gurnon J."/>
            <person name="Kuo A."/>
            <person name="Lindquist E."/>
            <person name="Lucas S."/>
            <person name="Pangilinan J."/>
            <person name="Polle J."/>
            <person name="Salamov A."/>
            <person name="Terry A."/>
            <person name="Yamada T."/>
            <person name="Dunigan D.D."/>
            <person name="Grigoriev I.V."/>
            <person name="Claverie J.M."/>
            <person name="Van Etten J.L."/>
        </authorList>
    </citation>
    <scope>NUCLEOTIDE SEQUENCE [LARGE SCALE GENOMIC DNA]</scope>
    <source>
        <strain evidence="7 8">NC64A</strain>
    </source>
</reference>
<evidence type="ECO:0000313" key="7">
    <source>
        <dbReference type="EMBL" id="EFN56712.1"/>
    </source>
</evidence>
<dbReference type="PANTHER" id="PTHR36884">
    <property type="entry name" value="FIP1[III]-LIKE PROTEIN"/>
    <property type="match status" value="1"/>
</dbReference>
<gene>
    <name evidence="7" type="ORF">CHLNCDRAFT_144097</name>
</gene>
<evidence type="ECO:0000256" key="2">
    <source>
        <dbReference type="ARBA" id="ARBA00007459"/>
    </source>
</evidence>
<evidence type="ECO:0000256" key="3">
    <source>
        <dbReference type="ARBA" id="ARBA00022664"/>
    </source>
</evidence>
<dbReference type="eggNOG" id="KOG1049">
    <property type="taxonomic scope" value="Eukaryota"/>
</dbReference>
<feature type="compositionally biased region" description="Basic and acidic residues" evidence="5">
    <location>
        <begin position="376"/>
        <end position="389"/>
    </location>
</feature>
<dbReference type="GO" id="GO:0006397">
    <property type="term" value="P:mRNA processing"/>
    <property type="evidence" value="ECO:0007669"/>
    <property type="project" value="UniProtKB-KW"/>
</dbReference>
<feature type="compositionally biased region" description="Pro residues" evidence="5">
    <location>
        <begin position="390"/>
        <end position="400"/>
    </location>
</feature>
<dbReference type="EMBL" id="GL433841">
    <property type="protein sequence ID" value="EFN56712.1"/>
    <property type="molecule type" value="Genomic_DNA"/>
</dbReference>
<feature type="region of interest" description="Disordered" evidence="5">
    <location>
        <begin position="1"/>
        <end position="178"/>
    </location>
</feature>
<dbReference type="InParanoid" id="E1ZBW3"/>
<dbReference type="AlphaFoldDB" id="E1ZBW3"/>
<feature type="compositionally biased region" description="Basic and acidic residues" evidence="5">
    <location>
        <begin position="335"/>
        <end position="357"/>
    </location>
</feature>
<dbReference type="InterPro" id="IPR007854">
    <property type="entry name" value="Fip1_dom"/>
</dbReference>
<evidence type="ECO:0000256" key="1">
    <source>
        <dbReference type="ARBA" id="ARBA00004123"/>
    </source>
</evidence>
<feature type="compositionally biased region" description="Low complexity" evidence="5">
    <location>
        <begin position="125"/>
        <end position="141"/>
    </location>
</feature>
<dbReference type="GeneID" id="17356261"/>
<evidence type="ECO:0000256" key="4">
    <source>
        <dbReference type="ARBA" id="ARBA00023242"/>
    </source>
</evidence>
<dbReference type="PANTHER" id="PTHR36884:SF6">
    <property type="entry name" value="FIP1[III]-LIKE PROTEIN"/>
    <property type="match status" value="1"/>
</dbReference>
<dbReference type="RefSeq" id="XP_005848814.1">
    <property type="nucleotide sequence ID" value="XM_005848752.1"/>
</dbReference>
<feature type="compositionally biased region" description="Low complexity" evidence="5">
    <location>
        <begin position="14"/>
        <end position="36"/>
    </location>
</feature>
<sequence>MADFEELYGELPEAEQPAPQSDQQQQGSAAGPAAAVEEGDDLFQQLYGEAAPDVAAEEQQPAPGAGAGTPLDAPQAAQPPAGAALPGLTAAAPQAAATAPAAAAQQQQAEEEDDDDLMITLDENATAGGALGAPAVGAAPGQHMDISDAAAPGGHPGGGGPRGGGPGGGFGSQHAIGGIPRSAIPGLGLSTGGYQPAAIPGLAASGGGGPPAAPGGAPSQPAAAAAALAAPGMRPPFRPSQQQRPAMDVSQAVFPSEWQPGLPVKLPGQTRVSPEEYKEFLALGHGEIFSLDLDAVVDAPWRLPGIDPSDFFNFGQTERGWREYCQRVQQYRLEFSMKDRDREDRRGPPGGRYEDRLGGPPPPPFRGDRGPPPPGFRDRGPPPGFRDRGPPPPGFRPDFPPGRRDDIDRDRQASSCT</sequence>
<keyword evidence="3" id="KW-0507">mRNA processing</keyword>
<organism evidence="8">
    <name type="scientific">Chlorella variabilis</name>
    <name type="common">Green alga</name>
    <dbReference type="NCBI Taxonomy" id="554065"/>
    <lineage>
        <taxon>Eukaryota</taxon>
        <taxon>Viridiplantae</taxon>
        <taxon>Chlorophyta</taxon>
        <taxon>core chlorophytes</taxon>
        <taxon>Trebouxiophyceae</taxon>
        <taxon>Chlorellales</taxon>
        <taxon>Chlorellaceae</taxon>
        <taxon>Chlorella clade</taxon>
        <taxon>Chlorella</taxon>
    </lineage>
</organism>
<feature type="compositionally biased region" description="Pro residues" evidence="5">
    <location>
        <begin position="359"/>
        <end position="375"/>
    </location>
</feature>
<dbReference type="OrthoDB" id="1917198at2759"/>
<feature type="compositionally biased region" description="Gly residues" evidence="5">
    <location>
        <begin position="154"/>
        <end position="171"/>
    </location>
</feature>
<dbReference type="KEGG" id="cvr:CHLNCDRAFT_144097"/>
<keyword evidence="4" id="KW-0539">Nucleus</keyword>
<dbReference type="STRING" id="554065.E1ZBW3"/>
<evidence type="ECO:0000313" key="8">
    <source>
        <dbReference type="Proteomes" id="UP000008141"/>
    </source>
</evidence>
<dbReference type="GO" id="GO:0003723">
    <property type="term" value="F:RNA binding"/>
    <property type="evidence" value="ECO:0007669"/>
    <property type="project" value="TreeGrafter"/>
</dbReference>
<accession>E1ZBW3</accession>
<protein>
    <recommendedName>
        <fullName evidence="6">Pre-mRNA polyadenylation factor Fip1 domain-containing protein</fullName>
    </recommendedName>
</protein>
<feature type="domain" description="Pre-mRNA polyadenylation factor Fip1" evidence="6">
    <location>
        <begin position="291"/>
        <end position="332"/>
    </location>
</feature>
<comment type="subcellular location">
    <subcellularLocation>
        <location evidence="1">Nucleus</location>
    </subcellularLocation>
</comment>
<feature type="region of interest" description="Disordered" evidence="5">
    <location>
        <begin position="333"/>
        <end position="417"/>
    </location>
</feature>
<dbReference type="Proteomes" id="UP000008141">
    <property type="component" value="Unassembled WGS sequence"/>
</dbReference>
<dbReference type="Pfam" id="PF05182">
    <property type="entry name" value="Fip1"/>
    <property type="match status" value="1"/>
</dbReference>
<comment type="similarity">
    <text evidence="2">Belongs to the FIP1 family.</text>
</comment>